<keyword evidence="7" id="KW-1185">Reference proteome</keyword>
<evidence type="ECO:0000259" key="5">
    <source>
        <dbReference type="PROSITE" id="PS50102"/>
    </source>
</evidence>
<dbReference type="OrthoDB" id="312488at2759"/>
<feature type="region of interest" description="Disordered" evidence="4">
    <location>
        <begin position="1"/>
        <end position="27"/>
    </location>
</feature>
<feature type="compositionally biased region" description="Basic and acidic residues" evidence="4">
    <location>
        <begin position="519"/>
        <end position="533"/>
    </location>
</feature>
<feature type="compositionally biased region" description="Basic and acidic residues" evidence="4">
    <location>
        <begin position="559"/>
        <end position="573"/>
    </location>
</feature>
<evidence type="ECO:0000256" key="3">
    <source>
        <dbReference type="PROSITE-ProRule" id="PRU00176"/>
    </source>
</evidence>
<dbReference type="InterPro" id="IPR035979">
    <property type="entry name" value="RBD_domain_sf"/>
</dbReference>
<dbReference type="GO" id="GO:0003729">
    <property type="term" value="F:mRNA binding"/>
    <property type="evidence" value="ECO:0007669"/>
    <property type="project" value="TreeGrafter"/>
</dbReference>
<keyword evidence="2 3" id="KW-0694">RNA-binding</keyword>
<evidence type="ECO:0000256" key="4">
    <source>
        <dbReference type="SAM" id="MobiDB-lite"/>
    </source>
</evidence>
<organism evidence="6 7">
    <name type="scientific">Stylonychia lemnae</name>
    <name type="common">Ciliate</name>
    <dbReference type="NCBI Taxonomy" id="5949"/>
    <lineage>
        <taxon>Eukaryota</taxon>
        <taxon>Sar</taxon>
        <taxon>Alveolata</taxon>
        <taxon>Ciliophora</taxon>
        <taxon>Intramacronucleata</taxon>
        <taxon>Spirotrichea</taxon>
        <taxon>Stichotrichia</taxon>
        <taxon>Sporadotrichida</taxon>
        <taxon>Oxytrichidae</taxon>
        <taxon>Stylonychinae</taxon>
        <taxon>Stylonychia</taxon>
    </lineage>
</organism>
<feature type="compositionally biased region" description="Basic residues" evidence="4">
    <location>
        <begin position="534"/>
        <end position="555"/>
    </location>
</feature>
<feature type="region of interest" description="Disordered" evidence="4">
    <location>
        <begin position="51"/>
        <end position="82"/>
    </location>
</feature>
<feature type="domain" description="RRM" evidence="5">
    <location>
        <begin position="403"/>
        <end position="481"/>
    </location>
</feature>
<accession>A0A078AHJ3</accession>
<dbReference type="InterPro" id="IPR000504">
    <property type="entry name" value="RRM_dom"/>
</dbReference>
<dbReference type="SUPFAM" id="SSF54928">
    <property type="entry name" value="RNA-binding domain, RBD"/>
    <property type="match status" value="2"/>
</dbReference>
<evidence type="ECO:0000313" key="6">
    <source>
        <dbReference type="EMBL" id="CDW80303.1"/>
    </source>
</evidence>
<dbReference type="GO" id="GO:0006417">
    <property type="term" value="P:regulation of translation"/>
    <property type="evidence" value="ECO:0007669"/>
    <property type="project" value="TreeGrafter"/>
</dbReference>
<proteinExistence type="predicted"/>
<dbReference type="Gene3D" id="3.30.70.330">
    <property type="match status" value="2"/>
</dbReference>
<dbReference type="Proteomes" id="UP000039865">
    <property type="component" value="Unassembled WGS sequence"/>
</dbReference>
<feature type="compositionally biased region" description="Polar residues" evidence="4">
    <location>
        <begin position="495"/>
        <end position="506"/>
    </location>
</feature>
<feature type="region of interest" description="Disordered" evidence="4">
    <location>
        <begin position="480"/>
        <end position="642"/>
    </location>
</feature>
<protein>
    <submittedName>
        <fullName evidence="6">Heterogeneous nuclear ribonucleoprotein</fullName>
    </submittedName>
</protein>
<keyword evidence="1" id="KW-0677">Repeat</keyword>
<dbReference type="InterPro" id="IPR012677">
    <property type="entry name" value="Nucleotide-bd_a/b_plait_sf"/>
</dbReference>
<gene>
    <name evidence="6" type="primary">Contig10650.g11370</name>
    <name evidence="6" type="ORF">STYLEM_9300</name>
</gene>
<name>A0A078AHJ3_STYLE</name>
<evidence type="ECO:0000313" key="7">
    <source>
        <dbReference type="Proteomes" id="UP000039865"/>
    </source>
</evidence>
<dbReference type="PANTHER" id="PTHR48032:SF6">
    <property type="entry name" value="RNA-BINDING (RRM_RBD_RNP MOTIFS) FAMILY PROTEIN"/>
    <property type="match status" value="1"/>
</dbReference>
<keyword evidence="6" id="KW-0687">Ribonucleoprotein</keyword>
<evidence type="ECO:0000256" key="2">
    <source>
        <dbReference type="ARBA" id="ARBA00022884"/>
    </source>
</evidence>
<dbReference type="InParanoid" id="A0A078AHJ3"/>
<dbReference type="SMART" id="SM00360">
    <property type="entry name" value="RRM"/>
    <property type="match status" value="2"/>
</dbReference>
<feature type="compositionally biased region" description="Basic and acidic residues" evidence="4">
    <location>
        <begin position="580"/>
        <end position="608"/>
    </location>
</feature>
<dbReference type="PROSITE" id="PS50102">
    <property type="entry name" value="RRM"/>
    <property type="match status" value="2"/>
</dbReference>
<dbReference type="EMBL" id="CCKQ01008844">
    <property type="protein sequence ID" value="CDW80303.1"/>
    <property type="molecule type" value="Genomic_DNA"/>
</dbReference>
<reference evidence="6 7" key="1">
    <citation type="submission" date="2014-06" db="EMBL/GenBank/DDBJ databases">
        <authorList>
            <person name="Swart Estienne"/>
        </authorList>
    </citation>
    <scope>NUCLEOTIDE SEQUENCE [LARGE SCALE GENOMIC DNA]</scope>
    <source>
        <strain evidence="6 7">130c</strain>
    </source>
</reference>
<dbReference type="Pfam" id="PF00076">
    <property type="entry name" value="RRM_1"/>
    <property type="match status" value="2"/>
</dbReference>
<sequence>MQNQGYNPANYGQDFHNMQDPNSGSAQNQMFGLFGGMPGGQPGQYNNLMGGNPMGYNQPNMVHDPNQQQNGQQNQGNGNSSHADVLSYLQKLQQIVATSTSQSSSTNGNMAIGQQNQRVNEQQQNKGLTQQQNSVDQIVGMNSNNSSATNNQNVQSLNQLQSANTSTATLNPNTAVAQANANPLLNPALLAAQNQLMMNNMPFANPMMNPGQGVLFPGMMGGPMDMGMAGGAFNPYMMPYPPSSMFPGSGSAAAFQVQGPKNEIKLFVGGLQFQTMEQDLFAYFSQFGQVGDAIVMRDKNTGRGRGFGFIRLIFKEDDEAAKMKDLILNQNKDHHRGHYILDKKVDVKSADDYQGKQNPLQQQLNAVPGNPLIQKPNPYVIAETKTNAQDPGHVDVTFKYPKTKIFVGGLDFKLTVEELKQHFSQYGEVVDAIILKDIYTGQSRGFGFVSFKDEDVAQNLIRNILVTTINGRKADIKTAEPKLNPFIPQKGHPGQMQQYNSQNFDSQPAMIPPYGSRGGYDDQSRSNSRDRGRSDKHHHHKGDQRGGYKPRHRGSSHSSGDRRSRSRSGEQRRRNGRGGMSRDKDSRDNRKDHRDRGDRNDRGKRGDYPRSSGSPRHIRNRGDSSPRGGGHKHHGDQRDKRR</sequence>
<dbReference type="GO" id="GO:1990904">
    <property type="term" value="C:ribonucleoprotein complex"/>
    <property type="evidence" value="ECO:0007669"/>
    <property type="project" value="UniProtKB-KW"/>
</dbReference>
<feature type="domain" description="RRM" evidence="5">
    <location>
        <begin position="264"/>
        <end position="352"/>
    </location>
</feature>
<dbReference type="AlphaFoldDB" id="A0A078AHJ3"/>
<feature type="compositionally biased region" description="Polar residues" evidence="4">
    <location>
        <begin position="51"/>
        <end position="60"/>
    </location>
</feature>
<evidence type="ECO:0000256" key="1">
    <source>
        <dbReference type="ARBA" id="ARBA00022737"/>
    </source>
</evidence>
<feature type="compositionally biased region" description="Low complexity" evidence="4">
    <location>
        <begin position="66"/>
        <end position="79"/>
    </location>
</feature>
<dbReference type="PANTHER" id="PTHR48032">
    <property type="entry name" value="RNA-BINDING PROTEIN MUSASHI HOMOLOG RBP6"/>
    <property type="match status" value="1"/>
</dbReference>